<organism evidence="1 2">
    <name type="scientific">Methylobacterium goesingense</name>
    <dbReference type="NCBI Taxonomy" id="243690"/>
    <lineage>
        <taxon>Bacteria</taxon>
        <taxon>Pseudomonadati</taxon>
        <taxon>Pseudomonadota</taxon>
        <taxon>Alphaproteobacteria</taxon>
        <taxon>Hyphomicrobiales</taxon>
        <taxon>Methylobacteriaceae</taxon>
        <taxon>Methylobacterium</taxon>
    </lineage>
</organism>
<evidence type="ECO:0000313" key="2">
    <source>
        <dbReference type="Proteomes" id="UP001549145"/>
    </source>
</evidence>
<name>A0ABV2L4J5_9HYPH</name>
<protein>
    <recommendedName>
        <fullName evidence="3">Anti-sigma factor NepR domain-containing protein</fullName>
    </recommendedName>
</protein>
<accession>A0ABV2L4J5</accession>
<reference evidence="1 2" key="1">
    <citation type="submission" date="2024-06" db="EMBL/GenBank/DDBJ databases">
        <title>Genomic Encyclopedia of Type Strains, Phase IV (KMG-IV): sequencing the most valuable type-strain genomes for metagenomic binning, comparative biology and taxonomic classification.</title>
        <authorList>
            <person name="Goeker M."/>
        </authorList>
    </citation>
    <scope>NUCLEOTIDE SEQUENCE [LARGE SCALE GENOMIC DNA]</scope>
    <source>
        <strain evidence="1 2">DSM 21331</strain>
    </source>
</reference>
<keyword evidence="2" id="KW-1185">Reference proteome</keyword>
<gene>
    <name evidence="1" type="ORF">ABID43_001803</name>
</gene>
<sequence length="73" mass="8166">MAHEPNMKPDRTAYAVNTDDGWSSLTVLSDQRMLSTLGNSLRRVYEDVTDSAQPNDLMRLAAMIDARRNHSTG</sequence>
<dbReference type="Proteomes" id="UP001549145">
    <property type="component" value="Unassembled WGS sequence"/>
</dbReference>
<proteinExistence type="predicted"/>
<evidence type="ECO:0000313" key="1">
    <source>
        <dbReference type="EMBL" id="MET3692272.1"/>
    </source>
</evidence>
<comment type="caution">
    <text evidence="1">The sequence shown here is derived from an EMBL/GenBank/DDBJ whole genome shotgun (WGS) entry which is preliminary data.</text>
</comment>
<dbReference type="RefSeq" id="WP_238275384.1">
    <property type="nucleotide sequence ID" value="NZ_BPQL01000006.1"/>
</dbReference>
<evidence type="ECO:0008006" key="3">
    <source>
        <dbReference type="Google" id="ProtNLM"/>
    </source>
</evidence>
<dbReference type="EMBL" id="JBEPMM010000003">
    <property type="protein sequence ID" value="MET3692272.1"/>
    <property type="molecule type" value="Genomic_DNA"/>
</dbReference>